<dbReference type="AlphaFoldDB" id="A0A4Z2IQ87"/>
<organism evidence="1 2">
    <name type="scientific">Liparis tanakae</name>
    <name type="common">Tanaka's snailfish</name>
    <dbReference type="NCBI Taxonomy" id="230148"/>
    <lineage>
        <taxon>Eukaryota</taxon>
        <taxon>Metazoa</taxon>
        <taxon>Chordata</taxon>
        <taxon>Craniata</taxon>
        <taxon>Vertebrata</taxon>
        <taxon>Euteleostomi</taxon>
        <taxon>Actinopterygii</taxon>
        <taxon>Neopterygii</taxon>
        <taxon>Teleostei</taxon>
        <taxon>Neoteleostei</taxon>
        <taxon>Acanthomorphata</taxon>
        <taxon>Eupercaria</taxon>
        <taxon>Perciformes</taxon>
        <taxon>Cottioidei</taxon>
        <taxon>Cottales</taxon>
        <taxon>Liparidae</taxon>
        <taxon>Liparis</taxon>
    </lineage>
</organism>
<comment type="caution">
    <text evidence="1">The sequence shown here is derived from an EMBL/GenBank/DDBJ whole genome shotgun (WGS) entry which is preliminary data.</text>
</comment>
<accession>A0A4Z2IQ87</accession>
<protein>
    <submittedName>
        <fullName evidence="1">Uncharacterized protein</fullName>
    </submittedName>
</protein>
<dbReference type="EMBL" id="SRLO01000058">
    <property type="protein sequence ID" value="TNN80075.1"/>
    <property type="molecule type" value="Genomic_DNA"/>
</dbReference>
<keyword evidence="2" id="KW-1185">Reference proteome</keyword>
<evidence type="ECO:0000313" key="1">
    <source>
        <dbReference type="EMBL" id="TNN80075.1"/>
    </source>
</evidence>
<gene>
    <name evidence="1" type="ORF">EYF80_009727</name>
</gene>
<dbReference type="Proteomes" id="UP000314294">
    <property type="component" value="Unassembled WGS sequence"/>
</dbReference>
<name>A0A4Z2IQ87_9TELE</name>
<proteinExistence type="predicted"/>
<evidence type="ECO:0000313" key="2">
    <source>
        <dbReference type="Proteomes" id="UP000314294"/>
    </source>
</evidence>
<sequence length="171" mass="19062">MWRRIPNTIHQRDSELSETRVRQLRPHGADLSRVGGAWTGVRLREARGWLSTPTSARSHRPLRPSVPRSATLVPPSRNFFAQPKYKERQYGCIKFKYSKGALWSLCTLIKKQLAPSSPGPEAILLGAEHAAAPEDAAPVDDQIKPAPTAELGITAGWRSAGSHLRWQRQDI</sequence>
<reference evidence="1 2" key="1">
    <citation type="submission" date="2019-03" db="EMBL/GenBank/DDBJ databases">
        <title>First draft genome of Liparis tanakae, snailfish: a comprehensive survey of snailfish specific genes.</title>
        <authorList>
            <person name="Kim W."/>
            <person name="Song I."/>
            <person name="Jeong J.-H."/>
            <person name="Kim D."/>
            <person name="Kim S."/>
            <person name="Ryu S."/>
            <person name="Song J.Y."/>
            <person name="Lee S.K."/>
        </authorList>
    </citation>
    <scope>NUCLEOTIDE SEQUENCE [LARGE SCALE GENOMIC DNA]</scope>
    <source>
        <tissue evidence="1">Muscle</tissue>
    </source>
</reference>